<dbReference type="eggNOG" id="ENOG502QQW6">
    <property type="taxonomic scope" value="Eukaryota"/>
</dbReference>
<dbReference type="InterPro" id="IPR011528">
    <property type="entry name" value="NERD"/>
</dbReference>
<reference evidence="2 4" key="1">
    <citation type="journal article" date="2008" name="Science">
        <title>The Physcomitrella genome reveals evolutionary insights into the conquest of land by plants.</title>
        <authorList>
            <person name="Rensing S."/>
            <person name="Lang D."/>
            <person name="Zimmer A."/>
            <person name="Terry A."/>
            <person name="Salamov A."/>
            <person name="Shapiro H."/>
            <person name="Nishiyama T."/>
            <person name="Perroud P.-F."/>
            <person name="Lindquist E."/>
            <person name="Kamisugi Y."/>
            <person name="Tanahashi T."/>
            <person name="Sakakibara K."/>
            <person name="Fujita T."/>
            <person name="Oishi K."/>
            <person name="Shin-I T."/>
            <person name="Kuroki Y."/>
            <person name="Toyoda A."/>
            <person name="Suzuki Y."/>
            <person name="Hashimoto A."/>
            <person name="Yamaguchi K."/>
            <person name="Sugano A."/>
            <person name="Kohara Y."/>
            <person name="Fujiyama A."/>
            <person name="Anterola A."/>
            <person name="Aoki S."/>
            <person name="Ashton N."/>
            <person name="Barbazuk W.B."/>
            <person name="Barker E."/>
            <person name="Bennetzen J."/>
            <person name="Bezanilla M."/>
            <person name="Blankenship R."/>
            <person name="Cho S.H."/>
            <person name="Dutcher S."/>
            <person name="Estelle M."/>
            <person name="Fawcett J.A."/>
            <person name="Gundlach H."/>
            <person name="Hanada K."/>
            <person name="Heyl A."/>
            <person name="Hicks K.A."/>
            <person name="Hugh J."/>
            <person name="Lohr M."/>
            <person name="Mayer K."/>
            <person name="Melkozernov A."/>
            <person name="Murata T."/>
            <person name="Nelson D."/>
            <person name="Pils B."/>
            <person name="Prigge M."/>
            <person name="Reiss B."/>
            <person name="Renner T."/>
            <person name="Rombauts S."/>
            <person name="Rushton P."/>
            <person name="Sanderfoot A."/>
            <person name="Schween G."/>
            <person name="Shiu S.-H."/>
            <person name="Stueber K."/>
            <person name="Theodoulou F.L."/>
            <person name="Tu H."/>
            <person name="Van de Peer Y."/>
            <person name="Verrier P.J."/>
            <person name="Waters E."/>
            <person name="Wood A."/>
            <person name="Yang L."/>
            <person name="Cove D."/>
            <person name="Cuming A."/>
            <person name="Hasebe M."/>
            <person name="Lucas S."/>
            <person name="Mishler D.B."/>
            <person name="Reski R."/>
            <person name="Grigoriev I."/>
            <person name="Quatrano R.S."/>
            <person name="Boore J.L."/>
        </authorList>
    </citation>
    <scope>NUCLEOTIDE SEQUENCE [LARGE SCALE GENOMIC DNA]</scope>
    <source>
        <strain evidence="3 4">cv. Gransden 2004</strain>
    </source>
</reference>
<dbReference type="EMBL" id="ABEU02000010">
    <property type="protein sequence ID" value="PNR47168.1"/>
    <property type="molecule type" value="Genomic_DNA"/>
</dbReference>
<dbReference type="FunCoup" id="A9RW93">
    <property type="interactions" value="2654"/>
</dbReference>
<dbReference type="KEGG" id="ppp:112287606"/>
<dbReference type="HOGENOM" id="CLU_074946_0_0_1"/>
<dbReference type="PANTHER" id="PTHR35287">
    <property type="entry name" value="SI:ZFOS-911D5.4"/>
    <property type="match status" value="1"/>
</dbReference>
<dbReference type="OMA" id="FRTTHAF"/>
<organism evidence="2">
    <name type="scientific">Physcomitrium patens</name>
    <name type="common">Spreading-leaved earth moss</name>
    <name type="synonym">Physcomitrella patens</name>
    <dbReference type="NCBI Taxonomy" id="3218"/>
    <lineage>
        <taxon>Eukaryota</taxon>
        <taxon>Viridiplantae</taxon>
        <taxon>Streptophyta</taxon>
        <taxon>Embryophyta</taxon>
        <taxon>Bryophyta</taxon>
        <taxon>Bryophytina</taxon>
        <taxon>Bryopsida</taxon>
        <taxon>Funariidae</taxon>
        <taxon>Funariales</taxon>
        <taxon>Funariaceae</taxon>
        <taxon>Physcomitrium</taxon>
    </lineage>
</organism>
<name>A9RW93_PHYPA</name>
<sequence>MHMKPQSQAYSPGYMKAKAIWNFTIWFFWLLKLLIMGAVEALADFYRRLKLLVLTLTPGQELELESDRAGRAAELRVSSLFEGIQGVHVFTSLRIHDTNQGRGKREIDLVLVTKKELFVVEVKNWSGKVELLPDGSWLQIRRNGTSQRHSNVVDGTRYRAQLLTSYLKRKGVNLPLGFVQPKVFLVNFDCKPDLAISMQPEVLSADQWQHFIEHDRVGTPSGWMSSLFSSQQSAPLLAEATEKQLLYVLNTAPTWDRLELYGGKVVVGDFHTFQGQEEERRALEFAKRQTVKQLTMTHRRGWVGHTLGFLVGRSPKVSINVTVRDHQDANPTRSRNRRDSGFPLHLEVRPDMEVVFQPVANPQAVHYNLNDVLSLTLSP</sequence>
<gene>
    <name evidence="3" type="primary">LOC112287606</name>
    <name evidence="2" type="ORF">PHYPA_014288</name>
</gene>
<dbReference type="AlphaFoldDB" id="A9RW93"/>
<dbReference type="Gramene" id="Pp3c10_23490V3.1">
    <property type="protein sequence ID" value="Pp3c10_23490V3.1"/>
    <property type="gene ID" value="Pp3c10_23490"/>
</dbReference>
<dbReference type="Pfam" id="PF08378">
    <property type="entry name" value="NERD"/>
    <property type="match status" value="1"/>
</dbReference>
<reference evidence="3" key="3">
    <citation type="submission" date="2020-12" db="UniProtKB">
        <authorList>
            <consortium name="EnsemblPlants"/>
        </authorList>
    </citation>
    <scope>IDENTIFICATION</scope>
</reference>
<dbReference type="PANTHER" id="PTHR35287:SF1">
    <property type="entry name" value="SI:ZFOS-911D5.4"/>
    <property type="match status" value="1"/>
</dbReference>
<keyword evidence="4" id="KW-1185">Reference proteome</keyword>
<evidence type="ECO:0000259" key="1">
    <source>
        <dbReference type="PROSITE" id="PS50965"/>
    </source>
</evidence>
<protein>
    <recommendedName>
        <fullName evidence="1">NERD domain-containing protein</fullName>
    </recommendedName>
</protein>
<dbReference type="PROSITE" id="PS50965">
    <property type="entry name" value="NERD"/>
    <property type="match status" value="1"/>
</dbReference>
<evidence type="ECO:0000313" key="2">
    <source>
        <dbReference type="EMBL" id="PNR47168.1"/>
    </source>
</evidence>
<accession>A9RW93</accession>
<dbReference type="OrthoDB" id="1874403at2759"/>
<proteinExistence type="predicted"/>
<dbReference type="EnsemblPlants" id="Pp3c10_23490V3.1">
    <property type="protein sequence ID" value="Pp3c10_23490V3.1"/>
    <property type="gene ID" value="Pp3c10_23490"/>
</dbReference>
<evidence type="ECO:0000313" key="3">
    <source>
        <dbReference type="EnsemblPlants" id="Pp3c10_23490V3.1"/>
    </source>
</evidence>
<dbReference type="Gramene" id="Pp3c10_23490V3.2">
    <property type="protein sequence ID" value="Pp3c10_23490V3.2"/>
    <property type="gene ID" value="Pp3c10_23490"/>
</dbReference>
<reference evidence="2 4" key="2">
    <citation type="journal article" date="2018" name="Plant J.">
        <title>The Physcomitrella patens chromosome-scale assembly reveals moss genome structure and evolution.</title>
        <authorList>
            <person name="Lang D."/>
            <person name="Ullrich K.K."/>
            <person name="Murat F."/>
            <person name="Fuchs J."/>
            <person name="Jenkins J."/>
            <person name="Haas F.B."/>
            <person name="Piednoel M."/>
            <person name="Gundlach H."/>
            <person name="Van Bel M."/>
            <person name="Meyberg R."/>
            <person name="Vives C."/>
            <person name="Morata J."/>
            <person name="Symeonidi A."/>
            <person name="Hiss M."/>
            <person name="Muchero W."/>
            <person name="Kamisugi Y."/>
            <person name="Saleh O."/>
            <person name="Blanc G."/>
            <person name="Decker E.L."/>
            <person name="van Gessel N."/>
            <person name="Grimwood J."/>
            <person name="Hayes R.D."/>
            <person name="Graham S.W."/>
            <person name="Gunter L.E."/>
            <person name="McDaniel S.F."/>
            <person name="Hoernstein S.N.W."/>
            <person name="Larsson A."/>
            <person name="Li F.W."/>
            <person name="Perroud P.F."/>
            <person name="Phillips J."/>
            <person name="Ranjan P."/>
            <person name="Rokshar D.S."/>
            <person name="Rothfels C.J."/>
            <person name="Schneider L."/>
            <person name="Shu S."/>
            <person name="Stevenson D.W."/>
            <person name="Thummler F."/>
            <person name="Tillich M."/>
            <person name="Villarreal Aguilar J.C."/>
            <person name="Widiez T."/>
            <person name="Wong G.K."/>
            <person name="Wymore A."/>
            <person name="Zhang Y."/>
            <person name="Zimmer A.D."/>
            <person name="Quatrano R.S."/>
            <person name="Mayer K.F.X."/>
            <person name="Goodstein D."/>
            <person name="Casacuberta J.M."/>
            <person name="Vandepoele K."/>
            <person name="Reski R."/>
            <person name="Cuming A.C."/>
            <person name="Tuskan G.A."/>
            <person name="Maumus F."/>
            <person name="Salse J."/>
            <person name="Schmutz J."/>
            <person name="Rensing S.A."/>
        </authorList>
    </citation>
    <scope>NUCLEOTIDE SEQUENCE [LARGE SCALE GENOMIC DNA]</scope>
    <source>
        <strain evidence="3 4">cv. Gransden 2004</strain>
    </source>
</reference>
<dbReference type="PaxDb" id="3218-PP1S32_158V6.1"/>
<dbReference type="Proteomes" id="UP000006727">
    <property type="component" value="Chromosome 10"/>
</dbReference>
<dbReference type="RefSeq" id="XP_024386532.1">
    <property type="nucleotide sequence ID" value="XM_024530764.2"/>
</dbReference>
<feature type="domain" description="NERD" evidence="1">
    <location>
        <begin position="69"/>
        <end position="186"/>
    </location>
</feature>
<dbReference type="EnsemblPlants" id="Pp3c10_23490V3.2">
    <property type="protein sequence ID" value="Pp3c10_23490V3.2"/>
    <property type="gene ID" value="Pp3c10_23490"/>
</dbReference>
<dbReference type="GeneID" id="112287606"/>
<evidence type="ECO:0000313" key="4">
    <source>
        <dbReference type="Proteomes" id="UP000006727"/>
    </source>
</evidence>